<dbReference type="PROSITE" id="PS50835">
    <property type="entry name" value="IG_LIKE"/>
    <property type="match status" value="1"/>
</dbReference>
<dbReference type="EMBL" id="CADEAL010004061">
    <property type="protein sequence ID" value="CAB1450658.1"/>
    <property type="molecule type" value="Genomic_DNA"/>
</dbReference>
<keyword evidence="2" id="KW-1015">Disulfide bond</keyword>
<evidence type="ECO:0000256" key="4">
    <source>
        <dbReference type="ARBA" id="ARBA00023319"/>
    </source>
</evidence>
<accession>A0A9N7YZZ3</accession>
<keyword evidence="1" id="KW-0732">Signal</keyword>
<dbReference type="InterPro" id="IPR003599">
    <property type="entry name" value="Ig_sub"/>
</dbReference>
<sequence length="98" mass="10542">MIYEPVSNVTITTSSTDLVEFISSVHLSCSSSGSSLSFHWLNGSTEVTASDRVQLTGGGSNLTIFNVTRYDEGPFRCRVVNPVSNDTSDPVFLSVSCE</sequence>
<protein>
    <recommendedName>
        <fullName evidence="5">Ig-like domain-containing protein</fullName>
    </recommendedName>
</protein>
<gene>
    <name evidence="6" type="ORF">PLEPLA_LOCUS38350</name>
</gene>
<keyword evidence="3" id="KW-0325">Glycoprotein</keyword>
<reference evidence="6" key="1">
    <citation type="submission" date="2020-03" db="EMBL/GenBank/DDBJ databases">
        <authorList>
            <person name="Weist P."/>
        </authorList>
    </citation>
    <scope>NUCLEOTIDE SEQUENCE</scope>
</reference>
<dbReference type="InterPro" id="IPR013151">
    <property type="entry name" value="Immunoglobulin_dom"/>
</dbReference>
<dbReference type="AlphaFoldDB" id="A0A9N7YZZ3"/>
<dbReference type="SUPFAM" id="SSF48726">
    <property type="entry name" value="Immunoglobulin"/>
    <property type="match status" value="1"/>
</dbReference>
<dbReference type="Gene3D" id="2.60.40.10">
    <property type="entry name" value="Immunoglobulins"/>
    <property type="match status" value="1"/>
</dbReference>
<name>A0A9N7YZZ3_PLEPL</name>
<comment type="caution">
    <text evidence="6">The sequence shown here is derived from an EMBL/GenBank/DDBJ whole genome shotgun (WGS) entry which is preliminary data.</text>
</comment>
<evidence type="ECO:0000313" key="7">
    <source>
        <dbReference type="Proteomes" id="UP001153269"/>
    </source>
</evidence>
<evidence type="ECO:0000256" key="1">
    <source>
        <dbReference type="ARBA" id="ARBA00022729"/>
    </source>
</evidence>
<dbReference type="PANTHER" id="PTHR44337:SF20">
    <property type="entry name" value="CARCINOEMBRYONIC ANTIGEN-RELATED CELL ADHESION MOLECULE 5-RELATED"/>
    <property type="match status" value="1"/>
</dbReference>
<dbReference type="InterPro" id="IPR052598">
    <property type="entry name" value="IgSF_CEA-related"/>
</dbReference>
<keyword evidence="4" id="KW-0393">Immunoglobulin domain</keyword>
<dbReference type="Proteomes" id="UP001153269">
    <property type="component" value="Unassembled WGS sequence"/>
</dbReference>
<evidence type="ECO:0000259" key="5">
    <source>
        <dbReference type="PROSITE" id="PS50835"/>
    </source>
</evidence>
<dbReference type="Pfam" id="PF00047">
    <property type="entry name" value="ig"/>
    <property type="match status" value="1"/>
</dbReference>
<evidence type="ECO:0000256" key="3">
    <source>
        <dbReference type="ARBA" id="ARBA00023180"/>
    </source>
</evidence>
<dbReference type="InterPro" id="IPR036179">
    <property type="entry name" value="Ig-like_dom_sf"/>
</dbReference>
<organism evidence="6 7">
    <name type="scientific">Pleuronectes platessa</name>
    <name type="common">European plaice</name>
    <dbReference type="NCBI Taxonomy" id="8262"/>
    <lineage>
        <taxon>Eukaryota</taxon>
        <taxon>Metazoa</taxon>
        <taxon>Chordata</taxon>
        <taxon>Craniata</taxon>
        <taxon>Vertebrata</taxon>
        <taxon>Euteleostomi</taxon>
        <taxon>Actinopterygii</taxon>
        <taxon>Neopterygii</taxon>
        <taxon>Teleostei</taxon>
        <taxon>Neoteleostei</taxon>
        <taxon>Acanthomorphata</taxon>
        <taxon>Carangaria</taxon>
        <taxon>Pleuronectiformes</taxon>
        <taxon>Pleuronectoidei</taxon>
        <taxon>Pleuronectidae</taxon>
        <taxon>Pleuronectes</taxon>
    </lineage>
</organism>
<evidence type="ECO:0000313" key="6">
    <source>
        <dbReference type="EMBL" id="CAB1450658.1"/>
    </source>
</evidence>
<dbReference type="SMART" id="SM00409">
    <property type="entry name" value="IG"/>
    <property type="match status" value="1"/>
</dbReference>
<proteinExistence type="predicted"/>
<feature type="domain" description="Ig-like" evidence="5">
    <location>
        <begin position="5"/>
        <end position="94"/>
    </location>
</feature>
<dbReference type="PANTHER" id="PTHR44337">
    <property type="entry name" value="CARCINOEMBRYONIC ANTIGEN-RELATED CELL ADHESION MOLECULE 8"/>
    <property type="match status" value="1"/>
</dbReference>
<dbReference type="InterPro" id="IPR013783">
    <property type="entry name" value="Ig-like_fold"/>
</dbReference>
<evidence type="ECO:0000256" key="2">
    <source>
        <dbReference type="ARBA" id="ARBA00023157"/>
    </source>
</evidence>
<dbReference type="InterPro" id="IPR007110">
    <property type="entry name" value="Ig-like_dom"/>
</dbReference>
<keyword evidence="7" id="KW-1185">Reference proteome</keyword>